<dbReference type="AlphaFoldDB" id="A0A5K0V2K1"/>
<feature type="signal peptide" evidence="1">
    <location>
        <begin position="1"/>
        <end position="27"/>
    </location>
</feature>
<accession>A0A5K0V2K1</accession>
<evidence type="ECO:0000256" key="1">
    <source>
        <dbReference type="SAM" id="SignalP"/>
    </source>
</evidence>
<protein>
    <recommendedName>
        <fullName evidence="3">Dirigent protein</fullName>
    </recommendedName>
</protein>
<organism evidence="2">
    <name type="scientific">Nymphaea colorata</name>
    <name type="common">pocket water lily</name>
    <dbReference type="NCBI Taxonomy" id="210225"/>
    <lineage>
        <taxon>Eukaryota</taxon>
        <taxon>Viridiplantae</taxon>
        <taxon>Streptophyta</taxon>
        <taxon>Embryophyta</taxon>
        <taxon>Tracheophyta</taxon>
        <taxon>Spermatophyta</taxon>
        <taxon>Magnoliopsida</taxon>
        <taxon>Nymphaeales</taxon>
        <taxon>Nymphaeaceae</taxon>
        <taxon>Nymphaea</taxon>
    </lineage>
</organism>
<name>A0A5K0V2K1_9MAGN</name>
<keyword evidence="1" id="KW-0732">Signal</keyword>
<evidence type="ECO:0008006" key="3">
    <source>
        <dbReference type="Google" id="ProtNLM"/>
    </source>
</evidence>
<dbReference type="EMBL" id="LR721774">
    <property type="protein sequence ID" value="VVV34733.1"/>
    <property type="molecule type" value="Genomic_DNA"/>
</dbReference>
<evidence type="ECO:0000313" key="2">
    <source>
        <dbReference type="EMBL" id="VVV34733.1"/>
    </source>
</evidence>
<gene>
    <name evidence="2" type="ORF">NYM_LOCUS3230</name>
</gene>
<dbReference type="Gramene" id="NC1G0192720.1">
    <property type="protein sequence ID" value="NC1G0192720.1:cds"/>
    <property type="gene ID" value="NC1G0192720"/>
</dbReference>
<reference evidence="2" key="1">
    <citation type="submission" date="2019-09" db="EMBL/GenBank/DDBJ databases">
        <authorList>
            <person name="Zhang L."/>
        </authorList>
    </citation>
    <scope>NUCLEOTIDE SEQUENCE</scope>
</reference>
<feature type="chain" id="PRO_5023894634" description="Dirigent protein" evidence="1">
    <location>
        <begin position="28"/>
        <end position="71"/>
    </location>
</feature>
<sequence>MDSSLPAKSFLFFTLFLFITTTTSVAAATYPGRPSPRPRLPSKDKVTRLRFYWHDVLSGKHPTSVTIVQSP</sequence>
<proteinExistence type="predicted"/>